<keyword evidence="4" id="KW-1185">Reference proteome</keyword>
<dbReference type="InterPro" id="IPR001466">
    <property type="entry name" value="Beta-lactam-related"/>
</dbReference>
<dbReference type="Pfam" id="PF00144">
    <property type="entry name" value="Beta-lactamase"/>
    <property type="match status" value="1"/>
</dbReference>
<feature type="chain" id="PRO_5046148636" evidence="1">
    <location>
        <begin position="19"/>
        <end position="389"/>
    </location>
</feature>
<organism evidence="3 4">
    <name type="scientific">Actinoplanes palleronii</name>
    <dbReference type="NCBI Taxonomy" id="113570"/>
    <lineage>
        <taxon>Bacteria</taxon>
        <taxon>Bacillati</taxon>
        <taxon>Actinomycetota</taxon>
        <taxon>Actinomycetes</taxon>
        <taxon>Micromonosporales</taxon>
        <taxon>Micromonosporaceae</taxon>
        <taxon>Actinoplanes</taxon>
    </lineage>
</organism>
<name>A0ABQ4BGW2_9ACTN</name>
<dbReference type="Gene3D" id="3.40.710.10">
    <property type="entry name" value="DD-peptidase/beta-lactamase superfamily"/>
    <property type="match status" value="1"/>
</dbReference>
<gene>
    <name evidence="3" type="ORF">Apa02nite_060290</name>
</gene>
<feature type="signal peptide" evidence="1">
    <location>
        <begin position="1"/>
        <end position="18"/>
    </location>
</feature>
<reference evidence="3 4" key="1">
    <citation type="submission" date="2021-01" db="EMBL/GenBank/DDBJ databases">
        <title>Whole genome shotgun sequence of Actinoplanes palleronii NBRC 14916.</title>
        <authorList>
            <person name="Komaki H."/>
            <person name="Tamura T."/>
        </authorList>
    </citation>
    <scope>NUCLEOTIDE SEQUENCE [LARGE SCALE GENOMIC DNA]</scope>
    <source>
        <strain evidence="3 4">NBRC 14916</strain>
    </source>
</reference>
<dbReference type="InterPro" id="IPR012338">
    <property type="entry name" value="Beta-lactam/transpept-like"/>
</dbReference>
<dbReference type="PANTHER" id="PTHR46825:SF7">
    <property type="entry name" value="D-ALANYL-D-ALANINE CARBOXYPEPTIDASE"/>
    <property type="match status" value="1"/>
</dbReference>
<dbReference type="Proteomes" id="UP000624709">
    <property type="component" value="Unassembled WGS sequence"/>
</dbReference>
<dbReference type="EMBL" id="BOMS01000093">
    <property type="protein sequence ID" value="GIE69921.1"/>
    <property type="molecule type" value="Genomic_DNA"/>
</dbReference>
<evidence type="ECO:0000313" key="4">
    <source>
        <dbReference type="Proteomes" id="UP000624709"/>
    </source>
</evidence>
<sequence length="389" mass="40132">MRAAIALVLGLVTTIGVAGRAQGAAPQLPALDPALLGRAVAGLPNPVVTGAQLTVSGSAGQWSGRAGVADVTTGAPMPAGGRFRIASVTKAFTAVIALQLVAEHRLDLRQSVQHYLPGVLPGSYPPITVGQLLDHTSGLPFSLVDAQNADPAWVVAHRFDYWTPAQVVASAVAQPLAFAPGTEQRYNGVNYFLTGLIIEKVGGHSYAEELDRRIVKPLGLRATSLPAPGETRIPGPHAHGYVTVGGALVDVTEQSAWGWAESGIISSTADLTRFLSALLGGRLLPRAQLAPMLTLPDVPYPGGGTCRLGPHPGQACFSAGLQATTFPDGVTVWGKSGAVPGYTTGVFATADLARVMASSLNPTGNRDGSEARYVQNIAAAAFDPSLFAD</sequence>
<feature type="domain" description="Beta-lactamase-related" evidence="2">
    <location>
        <begin position="48"/>
        <end position="377"/>
    </location>
</feature>
<keyword evidence="3" id="KW-0378">Hydrolase</keyword>
<dbReference type="GO" id="GO:0016787">
    <property type="term" value="F:hydrolase activity"/>
    <property type="evidence" value="ECO:0007669"/>
    <property type="project" value="UniProtKB-KW"/>
</dbReference>
<evidence type="ECO:0000259" key="2">
    <source>
        <dbReference type="Pfam" id="PF00144"/>
    </source>
</evidence>
<dbReference type="InterPro" id="IPR050491">
    <property type="entry name" value="AmpC-like"/>
</dbReference>
<evidence type="ECO:0000313" key="3">
    <source>
        <dbReference type="EMBL" id="GIE69921.1"/>
    </source>
</evidence>
<protein>
    <submittedName>
        <fullName evidence="3">Serine hydrolase</fullName>
    </submittedName>
</protein>
<proteinExistence type="predicted"/>
<keyword evidence="1" id="KW-0732">Signal</keyword>
<dbReference type="SUPFAM" id="SSF56601">
    <property type="entry name" value="beta-lactamase/transpeptidase-like"/>
    <property type="match status" value="1"/>
</dbReference>
<dbReference type="PANTHER" id="PTHR46825">
    <property type="entry name" value="D-ALANYL-D-ALANINE-CARBOXYPEPTIDASE/ENDOPEPTIDASE AMPH"/>
    <property type="match status" value="1"/>
</dbReference>
<dbReference type="RefSeq" id="WP_203828025.1">
    <property type="nucleotide sequence ID" value="NZ_BAAATY010000027.1"/>
</dbReference>
<comment type="caution">
    <text evidence="3">The sequence shown here is derived from an EMBL/GenBank/DDBJ whole genome shotgun (WGS) entry which is preliminary data.</text>
</comment>
<accession>A0ABQ4BGW2</accession>
<evidence type="ECO:0000256" key="1">
    <source>
        <dbReference type="SAM" id="SignalP"/>
    </source>
</evidence>